<evidence type="ECO:0000256" key="1">
    <source>
        <dbReference type="ARBA" id="ARBA00004123"/>
    </source>
</evidence>
<comment type="similarity">
    <text evidence="3">Belongs to the VPRBP/DCAF1 family.</text>
</comment>
<proteinExistence type="inferred from homology"/>
<dbReference type="Proteomes" id="UP000095280">
    <property type="component" value="Unplaced"/>
</dbReference>
<dbReference type="SUPFAM" id="SSF48371">
    <property type="entry name" value="ARM repeat"/>
    <property type="match status" value="1"/>
</dbReference>
<feature type="compositionally biased region" description="Polar residues" evidence="6">
    <location>
        <begin position="976"/>
        <end position="994"/>
    </location>
</feature>
<dbReference type="PANTHER" id="PTHR13129">
    <property type="entry name" value="VPRBP PROTEIN-RELATED"/>
    <property type="match status" value="1"/>
</dbReference>
<dbReference type="InterPro" id="IPR015943">
    <property type="entry name" value="WD40/YVTN_repeat-like_dom_sf"/>
</dbReference>
<feature type="compositionally biased region" description="Polar residues" evidence="6">
    <location>
        <begin position="1066"/>
        <end position="1085"/>
    </location>
</feature>
<keyword evidence="7" id="KW-1185">Reference proteome</keyword>
<feature type="compositionally biased region" description="Acidic residues" evidence="6">
    <location>
        <begin position="1494"/>
        <end position="1509"/>
    </location>
</feature>
<dbReference type="GO" id="GO:0005634">
    <property type="term" value="C:nucleus"/>
    <property type="evidence" value="ECO:0007669"/>
    <property type="project" value="UniProtKB-SubCell"/>
</dbReference>
<dbReference type="WBParaSite" id="maker-uti_cns_0006515-snap-gene-0.4-mRNA-1">
    <property type="protein sequence ID" value="maker-uti_cns_0006515-snap-gene-0.4-mRNA-1"/>
    <property type="gene ID" value="maker-uti_cns_0006515-snap-gene-0.4"/>
</dbReference>
<dbReference type="GO" id="GO:0080008">
    <property type="term" value="C:Cul4-RING E3 ubiquitin ligase complex"/>
    <property type="evidence" value="ECO:0007669"/>
    <property type="project" value="TreeGrafter"/>
</dbReference>
<keyword evidence="5" id="KW-0539">Nucleus</keyword>
<dbReference type="InterPro" id="IPR033270">
    <property type="entry name" value="VPRBP/DCAF1"/>
</dbReference>
<dbReference type="GO" id="GO:0016567">
    <property type="term" value="P:protein ubiquitination"/>
    <property type="evidence" value="ECO:0007669"/>
    <property type="project" value="UniProtKB-UniPathway"/>
</dbReference>
<evidence type="ECO:0000313" key="7">
    <source>
        <dbReference type="Proteomes" id="UP000095280"/>
    </source>
</evidence>
<comment type="subcellular location">
    <subcellularLocation>
        <location evidence="1">Nucleus</location>
    </subcellularLocation>
</comment>
<feature type="compositionally biased region" description="Acidic residues" evidence="6">
    <location>
        <begin position="1516"/>
        <end position="1537"/>
    </location>
</feature>
<sequence>MQQAQQQNAGSTSSSVARTATLIEAWHRSRDQAGYNPVPTLLEICSLLEQETENYFHLDPDPFDERSPAKANPNSTLAAMYKVLFRWDEVFVRYAFRYILMDKPNCENVKELTIVAMRFLITAMQSIDTFHAFTENEEVIDYLYLLADNAPLPASCYAANLLGFALDSSDIVFRYRAHNTRLIPVLLRRLIALKDEMLSVNAQHSLHGSSSAASLQLIDGDCSNSSTRDVLAGSIGTYSLHPLTIEMQQRLYLTYLVPMAEYQEVLAPMLECQAVQLIFDYIDPGLTKDIRLTFNALRLLCAMLCHKKFSVEFLLQGGVQRLLRVRRPSVSSTAVSVAFYYLAYFEDSMERLCSLPEDLVANLVEYGLWLLECSHNTGRCYATMFFSHAFGFKLILDYFDKQDGLRKLYNVMATQVIFTGTDDEVALLPEDALFTCRQIVKLVTGALRRYFELHLLYKSESLSQEQQQSHQALMLQHPLSLSLMEHGPQRTLKYTAEQVSEACTVLLHLAQPDLTWLPVDSLDRLNGLNFLLRLVALSAFEWGPHSGRPETIQHSLAVVLVCCCVAKQMRQMLVKFSITADYKADGIQLLLTLADNEEFLDPEVQKLSLAILNLCVSRPLDSELMQQQHQPLQHHRDEASDFVAANILETPSSNQQQPSVTKLTGSAVKRRADRQPITAVVCTPQQQQQQQQCTKEQYVQQVWRAVRSCNGIMSLLRLLETRTPLTDADCIRALACRCLLGLSRDDKISQMLAKLQLFSKGHLQLLMKEPVLPDKLRDHAKFVRSASKLIERVSGGQAHKQINGIGVNSSDTGAGSVNHGANGSAGLSGPTANHSVLGSGGLANVGIGGGVVSGVVEGVGSGATNGVVSGGSGVSMEWLRRAEIVANTRITWDGKELLHLMYNHLLSKGLSESAAVLQREAGLRVAGDKPAAIATNIYHSAGMVPPTPSTPASSAAVAKQQQQQKQQLLASSAASTLTNNEKSDLSSSMSTLGGQTLLMSPNNNFNSIDSASPSLPLKVNIVRNSCVRTGVQAVCSMPQQQPAQQPQQPQPLSLQQTTSLGRDRPSQYNLYLQPSKPSQPVGEQQSLERIISEYLLQQHAQCPNPVSTCPAFSLLEPHRCSAPRTRSHAMRPANAAQRMRTKSYGQWRANPRDIGRENRRYLYSRFKPVRTFRDPEEDSPYSCCRLLTKRGRLLIGSAGGRVKCVDHINGQELCCWTTNNNATPPSCINVNQSETLMAVCATWGNPASRLFAYPNESVSVEEYDIERFHVMDFEDEAFVEFDPCSLSRVLTTKNNAACIYDVESKTRIAALYDQESSNDYLRNRAVFNADGNLVLNDGVLWDVRDSTRSVHKFDKFQNLISGVFHPNCLEIIISSEVWDLRSFRLLNTVPSLEQMEIQFTACGDAIFGASFLWDDDELRMPDQLNSSLWTIFRTLDARDYSLIASVDLKRRIRSISIDANTDYMAVCECTATDDVLNEEQSLVRLYQIGKRKEDEEERGVDEDTEDENDQAMPNDETMDDDDDDDEDDDNDDDDDGEVNARDLAHMLELAGEIADLEEEAGDTSDASEASDDDNEDDEEEDDDDFEIEDDDGDDADDDDDDEDDDAPDGEAPAAEGGGAAGRRRAPSGSSSSSSGSSSAAPPPARRPRRTL</sequence>
<dbReference type="InterPro" id="IPR018247">
    <property type="entry name" value="EF_Hand_1_Ca_BS"/>
</dbReference>
<dbReference type="Gene3D" id="2.130.10.10">
    <property type="entry name" value="YVTN repeat-like/Quinoprotein amine dehydrogenase"/>
    <property type="match status" value="1"/>
</dbReference>
<feature type="region of interest" description="Disordered" evidence="6">
    <location>
        <begin position="1123"/>
        <end position="1145"/>
    </location>
</feature>
<dbReference type="PROSITE" id="PS50896">
    <property type="entry name" value="LISH"/>
    <property type="match status" value="1"/>
</dbReference>
<organism evidence="7 8">
    <name type="scientific">Macrostomum lignano</name>
    <dbReference type="NCBI Taxonomy" id="282301"/>
    <lineage>
        <taxon>Eukaryota</taxon>
        <taxon>Metazoa</taxon>
        <taxon>Spiralia</taxon>
        <taxon>Lophotrochozoa</taxon>
        <taxon>Platyhelminthes</taxon>
        <taxon>Rhabditophora</taxon>
        <taxon>Macrostomorpha</taxon>
        <taxon>Macrostomida</taxon>
        <taxon>Macrostomidae</taxon>
        <taxon>Macrostomum</taxon>
    </lineage>
</organism>
<keyword evidence="4" id="KW-0833">Ubl conjugation pathway</keyword>
<name>A0A1I8HKJ2_9PLAT</name>
<evidence type="ECO:0000313" key="8">
    <source>
        <dbReference type="WBParaSite" id="maker-uti_cns_0006515-snap-gene-0.4-mRNA-1"/>
    </source>
</evidence>
<feature type="compositionally biased region" description="Low complexity" evidence="6">
    <location>
        <begin position="950"/>
        <end position="975"/>
    </location>
</feature>
<dbReference type="SUPFAM" id="SSF50978">
    <property type="entry name" value="WD40 repeat-like"/>
    <property type="match status" value="1"/>
</dbReference>
<dbReference type="UniPathway" id="UPA00143"/>
<feature type="compositionally biased region" description="Low complexity" evidence="6">
    <location>
        <begin position="1038"/>
        <end position="1056"/>
    </location>
</feature>
<dbReference type="PROSITE" id="PS00018">
    <property type="entry name" value="EF_HAND_1"/>
    <property type="match status" value="1"/>
</dbReference>
<evidence type="ECO:0000256" key="4">
    <source>
        <dbReference type="ARBA" id="ARBA00022786"/>
    </source>
</evidence>
<reference evidence="8" key="1">
    <citation type="submission" date="2016-11" db="UniProtKB">
        <authorList>
            <consortium name="WormBaseParasite"/>
        </authorList>
    </citation>
    <scope>IDENTIFICATION</scope>
</reference>
<dbReference type="SMART" id="SM00667">
    <property type="entry name" value="LisH"/>
    <property type="match status" value="1"/>
</dbReference>
<feature type="region of interest" description="Disordered" evidence="6">
    <location>
        <begin position="1491"/>
        <end position="1651"/>
    </location>
</feature>
<feature type="region of interest" description="Disordered" evidence="6">
    <location>
        <begin position="1038"/>
        <end position="1085"/>
    </location>
</feature>
<feature type="compositionally biased region" description="Low complexity" evidence="6">
    <location>
        <begin position="1626"/>
        <end position="1639"/>
    </location>
</feature>
<evidence type="ECO:0000256" key="5">
    <source>
        <dbReference type="ARBA" id="ARBA00023242"/>
    </source>
</evidence>
<dbReference type="InterPro" id="IPR006594">
    <property type="entry name" value="LisH"/>
</dbReference>
<dbReference type="InterPro" id="IPR036322">
    <property type="entry name" value="WD40_repeat_dom_sf"/>
</dbReference>
<dbReference type="InterPro" id="IPR016024">
    <property type="entry name" value="ARM-type_fold"/>
</dbReference>
<feature type="region of interest" description="Disordered" evidence="6">
    <location>
        <begin position="942"/>
        <end position="994"/>
    </location>
</feature>
<evidence type="ECO:0000256" key="6">
    <source>
        <dbReference type="SAM" id="MobiDB-lite"/>
    </source>
</evidence>
<comment type="pathway">
    <text evidence="2">Protein modification; protein ubiquitination.</text>
</comment>
<feature type="compositionally biased region" description="Acidic residues" evidence="6">
    <location>
        <begin position="1568"/>
        <end position="1608"/>
    </location>
</feature>
<dbReference type="PANTHER" id="PTHR13129:SF4">
    <property type="entry name" value="DDB1- AND CUL4-ASSOCIATED FACTOR 1"/>
    <property type="match status" value="1"/>
</dbReference>
<evidence type="ECO:0000256" key="3">
    <source>
        <dbReference type="ARBA" id="ARBA00008845"/>
    </source>
</evidence>
<accession>A0A1I8HKJ2</accession>
<evidence type="ECO:0000256" key="2">
    <source>
        <dbReference type="ARBA" id="ARBA00004906"/>
    </source>
</evidence>
<protein>
    <submittedName>
        <fullName evidence="8">LisH domain-containing protein</fullName>
    </submittedName>
</protein>